<evidence type="ECO:0000313" key="2">
    <source>
        <dbReference type="Proteomes" id="UP000827976"/>
    </source>
</evidence>
<keyword evidence="2" id="KW-1185">Reference proteome</keyword>
<reference evidence="2" key="1">
    <citation type="journal article" date="2022" name="Nat. Commun.">
        <title>Chromosome evolution and the genetic basis of agronomically important traits in greater yam.</title>
        <authorList>
            <person name="Bredeson J.V."/>
            <person name="Lyons J.B."/>
            <person name="Oniyinde I.O."/>
            <person name="Okereke N.R."/>
            <person name="Kolade O."/>
            <person name="Nnabue I."/>
            <person name="Nwadili C.O."/>
            <person name="Hribova E."/>
            <person name="Parker M."/>
            <person name="Nwogha J."/>
            <person name="Shu S."/>
            <person name="Carlson J."/>
            <person name="Kariba R."/>
            <person name="Muthemba S."/>
            <person name="Knop K."/>
            <person name="Barton G.J."/>
            <person name="Sherwood A.V."/>
            <person name="Lopez-Montes A."/>
            <person name="Asiedu R."/>
            <person name="Jamnadass R."/>
            <person name="Muchugi A."/>
            <person name="Goodstein D."/>
            <person name="Egesi C.N."/>
            <person name="Featherston J."/>
            <person name="Asfaw A."/>
            <person name="Simpson G.G."/>
            <person name="Dolezel J."/>
            <person name="Hendre P.S."/>
            <person name="Van Deynze A."/>
            <person name="Kumar P.L."/>
            <person name="Obidiegwu J.E."/>
            <person name="Bhattacharjee R."/>
            <person name="Rokhsar D.S."/>
        </authorList>
    </citation>
    <scope>NUCLEOTIDE SEQUENCE [LARGE SCALE GENOMIC DNA]</scope>
    <source>
        <strain evidence="2">cv. TDa95/00328</strain>
    </source>
</reference>
<comment type="caution">
    <text evidence="1">The sequence shown here is derived from an EMBL/GenBank/DDBJ whole genome shotgun (WGS) entry which is preliminary data.</text>
</comment>
<name>A0ACB7VCW3_DIOAL</name>
<proteinExistence type="predicted"/>
<sequence>MANKKKFQVLRRLKQVVKKVRLIISFNASKLFISSMARSPDSRRLVYRRQSSLLDCGSSFERDNEGFYQFVSLSNEIPKNRTVSRSTSACSSKEEGDEDVDRRAEEFIRNFHKHICMERQVSLKLCYCTKETNE</sequence>
<protein>
    <submittedName>
        <fullName evidence="1">Uncharacterized protein</fullName>
    </submittedName>
</protein>
<dbReference type="EMBL" id="CM037019">
    <property type="protein sequence ID" value="KAH7671751.1"/>
    <property type="molecule type" value="Genomic_DNA"/>
</dbReference>
<organism evidence="1 2">
    <name type="scientific">Dioscorea alata</name>
    <name type="common">Purple yam</name>
    <dbReference type="NCBI Taxonomy" id="55571"/>
    <lineage>
        <taxon>Eukaryota</taxon>
        <taxon>Viridiplantae</taxon>
        <taxon>Streptophyta</taxon>
        <taxon>Embryophyta</taxon>
        <taxon>Tracheophyta</taxon>
        <taxon>Spermatophyta</taxon>
        <taxon>Magnoliopsida</taxon>
        <taxon>Liliopsida</taxon>
        <taxon>Dioscoreales</taxon>
        <taxon>Dioscoreaceae</taxon>
        <taxon>Dioscorea</taxon>
    </lineage>
</organism>
<gene>
    <name evidence="1" type="ORF">IHE45_09G008600</name>
</gene>
<evidence type="ECO:0000313" key="1">
    <source>
        <dbReference type="EMBL" id="KAH7671751.1"/>
    </source>
</evidence>
<dbReference type="Proteomes" id="UP000827976">
    <property type="component" value="Chromosome 9"/>
</dbReference>
<accession>A0ACB7VCW3</accession>